<keyword evidence="2" id="KW-0812">Transmembrane</keyword>
<proteinExistence type="predicted"/>
<feature type="compositionally biased region" description="Low complexity" evidence="1">
    <location>
        <begin position="356"/>
        <end position="368"/>
    </location>
</feature>
<feature type="compositionally biased region" description="Low complexity" evidence="1">
    <location>
        <begin position="251"/>
        <end position="279"/>
    </location>
</feature>
<feature type="compositionally biased region" description="Low complexity" evidence="1">
    <location>
        <begin position="200"/>
        <end position="216"/>
    </location>
</feature>
<feature type="compositionally biased region" description="Polar residues" evidence="1">
    <location>
        <begin position="240"/>
        <end position="249"/>
    </location>
</feature>
<feature type="compositionally biased region" description="Basic and acidic residues" evidence="1">
    <location>
        <begin position="127"/>
        <end position="148"/>
    </location>
</feature>
<feature type="compositionally biased region" description="Gly residues" evidence="1">
    <location>
        <begin position="152"/>
        <end position="165"/>
    </location>
</feature>
<feature type="region of interest" description="Disordered" evidence="1">
    <location>
        <begin position="314"/>
        <end position="416"/>
    </location>
</feature>
<keyword evidence="3" id="KW-0732">Signal</keyword>
<feature type="compositionally biased region" description="Low complexity" evidence="1">
    <location>
        <begin position="376"/>
        <end position="387"/>
    </location>
</feature>
<feature type="compositionally biased region" description="Basic residues" evidence="1">
    <location>
        <begin position="321"/>
        <end position="332"/>
    </location>
</feature>
<keyword evidence="5" id="KW-1185">Reference proteome</keyword>
<evidence type="ECO:0000313" key="5">
    <source>
        <dbReference type="Proteomes" id="UP000777482"/>
    </source>
</evidence>
<evidence type="ECO:0000256" key="3">
    <source>
        <dbReference type="SAM" id="SignalP"/>
    </source>
</evidence>
<comment type="caution">
    <text evidence="4">The sequence shown here is derived from an EMBL/GenBank/DDBJ whole genome shotgun (WGS) entry which is preliminary data.</text>
</comment>
<reference evidence="4 5" key="1">
    <citation type="submission" date="2020-11" db="EMBL/GenBank/DDBJ databases">
        <title>Kefir isolates.</title>
        <authorList>
            <person name="Marcisauskas S."/>
            <person name="Kim Y."/>
            <person name="Blasche S."/>
        </authorList>
    </citation>
    <scope>NUCLEOTIDE SEQUENCE [LARGE SCALE GENOMIC DNA]</scope>
    <source>
        <strain evidence="4 5">KR</strain>
    </source>
</reference>
<feature type="transmembrane region" description="Helical" evidence="2">
    <location>
        <begin position="283"/>
        <end position="305"/>
    </location>
</feature>
<sequence>MRSCLPSLALVGVLFALLSSVAVSGGKTGIAIITQQRVRVGEAIKLQWQGGTPPYILKVILNNTVVSQNEGWTGNSVQWRSTEEQVPVGTKIKIRITDSEGQMVVSDVTRVVPASDSGDEYAGKFEPVYEHGMDDPSSEKDTKDRKTFGLEFGLGPGGMTLGIGRGPATSSATPTSEAGAEEPVPTGQPDWDASGVAGDTLLPPTETGAAATGASSELPLITATDATAADTATAAATAAVTSDSDNSAVMDSGASATSSADDAASSSSSTSDSTTEGGTSNTALYIGIAVVVLLLLGGLGGFFYWRHRKQAADDEDAAANGKKRNRSAKKSGHGSGTSEDDEENLVGGHPDKDDYYGSSDDGTPAYKAPKSKSKGKSSGSRRSSSAAYRDDVDSDAYGSDGDFTAKSTKSSRRSRA</sequence>
<feature type="region of interest" description="Disordered" evidence="1">
    <location>
        <begin position="127"/>
        <end position="216"/>
    </location>
</feature>
<dbReference type="OrthoDB" id="2530179at2759"/>
<feature type="signal peptide" evidence="3">
    <location>
        <begin position="1"/>
        <end position="24"/>
    </location>
</feature>
<keyword evidence="2" id="KW-0472">Membrane</keyword>
<evidence type="ECO:0000256" key="1">
    <source>
        <dbReference type="SAM" id="MobiDB-lite"/>
    </source>
</evidence>
<name>A0A9P6W6Q0_RHOMI</name>
<dbReference type="EMBL" id="PUHQ01000016">
    <property type="protein sequence ID" value="KAG0664023.1"/>
    <property type="molecule type" value="Genomic_DNA"/>
</dbReference>
<accession>A0A9P6W6Q0</accession>
<evidence type="ECO:0000313" key="4">
    <source>
        <dbReference type="EMBL" id="KAG0664023.1"/>
    </source>
</evidence>
<keyword evidence="2" id="KW-1133">Transmembrane helix</keyword>
<gene>
    <name evidence="4" type="ORF">C6P46_001883</name>
</gene>
<dbReference type="AlphaFoldDB" id="A0A9P6W6Q0"/>
<protein>
    <submittedName>
        <fullName evidence="4">Uncharacterized protein</fullName>
    </submittedName>
</protein>
<evidence type="ECO:0000256" key="2">
    <source>
        <dbReference type="SAM" id="Phobius"/>
    </source>
</evidence>
<dbReference type="Proteomes" id="UP000777482">
    <property type="component" value="Unassembled WGS sequence"/>
</dbReference>
<feature type="region of interest" description="Disordered" evidence="1">
    <location>
        <begin position="239"/>
        <end position="279"/>
    </location>
</feature>
<organism evidence="4 5">
    <name type="scientific">Rhodotorula mucilaginosa</name>
    <name type="common">Yeast</name>
    <name type="synonym">Rhodotorula rubra</name>
    <dbReference type="NCBI Taxonomy" id="5537"/>
    <lineage>
        <taxon>Eukaryota</taxon>
        <taxon>Fungi</taxon>
        <taxon>Dikarya</taxon>
        <taxon>Basidiomycota</taxon>
        <taxon>Pucciniomycotina</taxon>
        <taxon>Microbotryomycetes</taxon>
        <taxon>Sporidiobolales</taxon>
        <taxon>Sporidiobolaceae</taxon>
        <taxon>Rhodotorula</taxon>
    </lineage>
</organism>
<feature type="chain" id="PRO_5040386306" evidence="3">
    <location>
        <begin position="25"/>
        <end position="416"/>
    </location>
</feature>